<evidence type="ECO:0000256" key="4">
    <source>
        <dbReference type="ARBA" id="ARBA00022692"/>
    </source>
</evidence>
<dbReference type="OrthoDB" id="3801383at2759"/>
<keyword evidence="5" id="KW-0479">Metal-binding</keyword>
<name>A0A6A5TE07_9PLEO</name>
<gene>
    <name evidence="14" type="ORF">CC80DRAFT_579273</name>
</gene>
<comment type="subcellular location">
    <subcellularLocation>
        <location evidence="1">Membrane</location>
        <topology evidence="1">Single-pass membrane protein</topology>
    </subcellularLocation>
</comment>
<dbReference type="AlphaFoldDB" id="A0A6A5TE07"/>
<evidence type="ECO:0000256" key="3">
    <source>
        <dbReference type="ARBA" id="ARBA00022679"/>
    </source>
</evidence>
<dbReference type="GO" id="GO:0016740">
    <property type="term" value="F:transferase activity"/>
    <property type="evidence" value="ECO:0007669"/>
    <property type="project" value="UniProtKB-KW"/>
</dbReference>
<evidence type="ECO:0000259" key="13">
    <source>
        <dbReference type="PROSITE" id="PS50089"/>
    </source>
</evidence>
<accession>A0A6A5TE07</accession>
<evidence type="ECO:0000256" key="7">
    <source>
        <dbReference type="ARBA" id="ARBA00022786"/>
    </source>
</evidence>
<proteinExistence type="predicted"/>
<comment type="pathway">
    <text evidence="2">Protein modification; protein ubiquitination.</text>
</comment>
<dbReference type="PANTHER" id="PTHR45768:SF18">
    <property type="entry name" value="RING-H2 FINGER PROTEIN ATL47-RELATED"/>
    <property type="match status" value="1"/>
</dbReference>
<dbReference type="SUPFAM" id="SSF57850">
    <property type="entry name" value="RING/U-box"/>
    <property type="match status" value="1"/>
</dbReference>
<keyword evidence="7" id="KW-0833">Ubl conjugation pathway</keyword>
<dbReference type="GO" id="GO:0008270">
    <property type="term" value="F:zinc ion binding"/>
    <property type="evidence" value="ECO:0007669"/>
    <property type="project" value="UniProtKB-KW"/>
</dbReference>
<dbReference type="InterPro" id="IPR001841">
    <property type="entry name" value="Znf_RING"/>
</dbReference>
<dbReference type="PANTHER" id="PTHR45768">
    <property type="entry name" value="E3 UBIQUITIN-PROTEIN LIGASE RNF13-LIKE"/>
    <property type="match status" value="1"/>
</dbReference>
<evidence type="ECO:0000256" key="2">
    <source>
        <dbReference type="ARBA" id="ARBA00004906"/>
    </source>
</evidence>
<dbReference type="GO" id="GO:0016020">
    <property type="term" value="C:membrane"/>
    <property type="evidence" value="ECO:0007669"/>
    <property type="project" value="UniProtKB-SubCell"/>
</dbReference>
<feature type="domain" description="RING-type" evidence="13">
    <location>
        <begin position="84"/>
        <end position="129"/>
    </location>
</feature>
<dbReference type="Proteomes" id="UP000800035">
    <property type="component" value="Unassembled WGS sequence"/>
</dbReference>
<keyword evidence="9" id="KW-1133">Transmembrane helix</keyword>
<keyword evidence="10" id="KW-0472">Membrane</keyword>
<evidence type="ECO:0000256" key="5">
    <source>
        <dbReference type="ARBA" id="ARBA00022723"/>
    </source>
</evidence>
<dbReference type="PROSITE" id="PS50089">
    <property type="entry name" value="ZF_RING_2"/>
    <property type="match status" value="1"/>
</dbReference>
<dbReference type="Gene3D" id="3.30.40.10">
    <property type="entry name" value="Zinc/RING finger domain, C3HC4 (zinc finger)"/>
    <property type="match status" value="1"/>
</dbReference>
<feature type="region of interest" description="Disordered" evidence="12">
    <location>
        <begin position="1"/>
        <end position="53"/>
    </location>
</feature>
<dbReference type="InterPro" id="IPR013083">
    <property type="entry name" value="Znf_RING/FYVE/PHD"/>
</dbReference>
<keyword evidence="3" id="KW-0808">Transferase</keyword>
<sequence length="254" mass="28625">MSNSPENPNSASVDSPSERGNYTDNESAIDVNDLESISVHSSDNDDDDYEDGERVSVPFRPLIDFLQNHVRILSTGIPYTDYDCPICLQHHSESRERFIQIDLPTCRHIFGFDCLETYIQKAHTCPMCRTMWFAERMESGSEIQHLAVVIRLDDTMSAENARALARMFNRESMDEEEMETLVRALANGGNLVVEEGSEVEDDEGEEASEVMELEDGEDDMDVSGDGAVSEPGTHRLGESSDEEGQPPRRRRRLD</sequence>
<dbReference type="EMBL" id="ML977030">
    <property type="protein sequence ID" value="KAF1949959.1"/>
    <property type="molecule type" value="Genomic_DNA"/>
</dbReference>
<evidence type="ECO:0000256" key="10">
    <source>
        <dbReference type="ARBA" id="ARBA00023136"/>
    </source>
</evidence>
<evidence type="ECO:0000256" key="11">
    <source>
        <dbReference type="PROSITE-ProRule" id="PRU00175"/>
    </source>
</evidence>
<evidence type="ECO:0000256" key="6">
    <source>
        <dbReference type="ARBA" id="ARBA00022771"/>
    </source>
</evidence>
<feature type="compositionally biased region" description="Acidic residues" evidence="12">
    <location>
        <begin position="195"/>
        <end position="222"/>
    </location>
</feature>
<protein>
    <recommendedName>
        <fullName evidence="13">RING-type domain-containing protein</fullName>
    </recommendedName>
</protein>
<evidence type="ECO:0000256" key="8">
    <source>
        <dbReference type="ARBA" id="ARBA00022833"/>
    </source>
</evidence>
<feature type="region of interest" description="Disordered" evidence="12">
    <location>
        <begin position="191"/>
        <end position="254"/>
    </location>
</feature>
<dbReference type="Pfam" id="PF13639">
    <property type="entry name" value="zf-RING_2"/>
    <property type="match status" value="1"/>
</dbReference>
<keyword evidence="6 11" id="KW-0863">Zinc-finger</keyword>
<evidence type="ECO:0000256" key="9">
    <source>
        <dbReference type="ARBA" id="ARBA00022989"/>
    </source>
</evidence>
<organism evidence="14 15">
    <name type="scientific">Byssothecium circinans</name>
    <dbReference type="NCBI Taxonomy" id="147558"/>
    <lineage>
        <taxon>Eukaryota</taxon>
        <taxon>Fungi</taxon>
        <taxon>Dikarya</taxon>
        <taxon>Ascomycota</taxon>
        <taxon>Pezizomycotina</taxon>
        <taxon>Dothideomycetes</taxon>
        <taxon>Pleosporomycetidae</taxon>
        <taxon>Pleosporales</taxon>
        <taxon>Massarineae</taxon>
        <taxon>Massarinaceae</taxon>
        <taxon>Byssothecium</taxon>
    </lineage>
</organism>
<feature type="compositionally biased region" description="Polar residues" evidence="12">
    <location>
        <begin position="1"/>
        <end position="26"/>
    </location>
</feature>
<keyword evidence="15" id="KW-1185">Reference proteome</keyword>
<evidence type="ECO:0000313" key="14">
    <source>
        <dbReference type="EMBL" id="KAF1949959.1"/>
    </source>
</evidence>
<keyword evidence="4" id="KW-0812">Transmembrane</keyword>
<evidence type="ECO:0000256" key="1">
    <source>
        <dbReference type="ARBA" id="ARBA00004167"/>
    </source>
</evidence>
<keyword evidence="8" id="KW-0862">Zinc</keyword>
<evidence type="ECO:0000313" key="15">
    <source>
        <dbReference type="Proteomes" id="UP000800035"/>
    </source>
</evidence>
<reference evidence="14" key="1">
    <citation type="journal article" date="2020" name="Stud. Mycol.">
        <title>101 Dothideomycetes genomes: a test case for predicting lifestyles and emergence of pathogens.</title>
        <authorList>
            <person name="Haridas S."/>
            <person name="Albert R."/>
            <person name="Binder M."/>
            <person name="Bloem J."/>
            <person name="Labutti K."/>
            <person name="Salamov A."/>
            <person name="Andreopoulos B."/>
            <person name="Baker S."/>
            <person name="Barry K."/>
            <person name="Bills G."/>
            <person name="Bluhm B."/>
            <person name="Cannon C."/>
            <person name="Castanera R."/>
            <person name="Culley D."/>
            <person name="Daum C."/>
            <person name="Ezra D."/>
            <person name="Gonzalez J."/>
            <person name="Henrissat B."/>
            <person name="Kuo A."/>
            <person name="Liang C."/>
            <person name="Lipzen A."/>
            <person name="Lutzoni F."/>
            <person name="Magnuson J."/>
            <person name="Mondo S."/>
            <person name="Nolan M."/>
            <person name="Ohm R."/>
            <person name="Pangilinan J."/>
            <person name="Park H.-J."/>
            <person name="Ramirez L."/>
            <person name="Alfaro M."/>
            <person name="Sun H."/>
            <person name="Tritt A."/>
            <person name="Yoshinaga Y."/>
            <person name="Zwiers L.-H."/>
            <person name="Turgeon B."/>
            <person name="Goodwin S."/>
            <person name="Spatafora J."/>
            <person name="Crous P."/>
            <person name="Grigoriev I."/>
        </authorList>
    </citation>
    <scope>NUCLEOTIDE SEQUENCE</scope>
    <source>
        <strain evidence="14">CBS 675.92</strain>
    </source>
</reference>
<evidence type="ECO:0000256" key="12">
    <source>
        <dbReference type="SAM" id="MobiDB-lite"/>
    </source>
</evidence>